<proteinExistence type="predicted"/>
<dbReference type="InterPro" id="IPR003593">
    <property type="entry name" value="AAA+_ATPase"/>
</dbReference>
<sequence>MPRHGYIPIYDEDSGENVLVSYDDLDPELIEKLRMVPAIGGFCYAADDFLDLPLVPTPFYVGCGWLPRQGKAEVFAPPKAGKSFMCLQLARCIGSGLPFLGMPTKQGRVLYIQPEMAIETLQDRMKKTGQEYPDVYVGSTFSIKLDKSQGQEDLMRAVAAVEPDVLILDSLYKMISGDENETQDMEDIVNFIDEKIIDPYGCSVFITHHAGKDLKRGSRGSNVLESWVDAYIEMKKVSRSGEAHRSRITPLSMRHDAPGEPFNVELVDFEFALLGADDRPQLIADMVRDYCEHHDEFKSSEIHGAGLGSRAPVQAAVNQLIEEGKIERFKTGWYRRTT</sequence>
<dbReference type="InterPro" id="IPR027417">
    <property type="entry name" value="P-loop_NTPase"/>
</dbReference>
<evidence type="ECO:0000313" key="2">
    <source>
        <dbReference type="EMBL" id="QJA85967.1"/>
    </source>
</evidence>
<reference evidence="2" key="1">
    <citation type="submission" date="2020-03" db="EMBL/GenBank/DDBJ databases">
        <title>The deep terrestrial virosphere.</title>
        <authorList>
            <person name="Holmfeldt K."/>
            <person name="Nilsson E."/>
            <person name="Simone D."/>
            <person name="Lopez-Fernandez M."/>
            <person name="Wu X."/>
            <person name="de Brujin I."/>
            <person name="Lundin D."/>
            <person name="Andersson A."/>
            <person name="Bertilsson S."/>
            <person name="Dopson M."/>
        </authorList>
    </citation>
    <scope>NUCLEOTIDE SEQUENCE</scope>
    <source>
        <strain evidence="2">MM415B02156</strain>
    </source>
</reference>
<feature type="domain" description="AAA+ ATPase" evidence="1">
    <location>
        <begin position="68"/>
        <end position="238"/>
    </location>
</feature>
<gene>
    <name evidence="2" type="ORF">MM415B02156_0015</name>
</gene>
<accession>A0A6M3KV17</accession>
<dbReference type="SUPFAM" id="SSF52540">
    <property type="entry name" value="P-loop containing nucleoside triphosphate hydrolases"/>
    <property type="match status" value="1"/>
</dbReference>
<organism evidence="2">
    <name type="scientific">viral metagenome</name>
    <dbReference type="NCBI Taxonomy" id="1070528"/>
    <lineage>
        <taxon>unclassified sequences</taxon>
        <taxon>metagenomes</taxon>
        <taxon>organismal metagenomes</taxon>
    </lineage>
</organism>
<dbReference type="AlphaFoldDB" id="A0A6M3KV17"/>
<evidence type="ECO:0000259" key="1">
    <source>
        <dbReference type="SMART" id="SM00382"/>
    </source>
</evidence>
<dbReference type="SMART" id="SM00382">
    <property type="entry name" value="AAA"/>
    <property type="match status" value="1"/>
</dbReference>
<dbReference type="Pfam" id="PF13481">
    <property type="entry name" value="AAA_25"/>
    <property type="match status" value="1"/>
</dbReference>
<dbReference type="EMBL" id="MT142606">
    <property type="protein sequence ID" value="QJA85967.1"/>
    <property type="molecule type" value="Genomic_DNA"/>
</dbReference>
<protein>
    <submittedName>
        <fullName evidence="2">Putative ATPase domain containing protein</fullName>
    </submittedName>
</protein>
<dbReference type="Gene3D" id="3.40.50.300">
    <property type="entry name" value="P-loop containing nucleotide triphosphate hydrolases"/>
    <property type="match status" value="1"/>
</dbReference>
<name>A0A6M3KV17_9ZZZZ</name>